<dbReference type="EMBL" id="CP143784">
    <property type="protein sequence ID" value="WVN84880.1"/>
    <property type="molecule type" value="Genomic_DNA"/>
</dbReference>
<dbReference type="RefSeq" id="XP_066065581.1">
    <property type="nucleotide sequence ID" value="XM_066209484.1"/>
</dbReference>
<proteinExistence type="predicted"/>
<evidence type="ECO:0000313" key="2">
    <source>
        <dbReference type="Proteomes" id="UP000094043"/>
    </source>
</evidence>
<reference evidence="1" key="2">
    <citation type="journal article" date="2022" name="Elife">
        <title>Obligate sexual reproduction of a homothallic fungus closely related to the Cryptococcus pathogenic species complex.</title>
        <authorList>
            <person name="Passer A.R."/>
            <person name="Clancey S.A."/>
            <person name="Shea T."/>
            <person name="David-Palma M."/>
            <person name="Averette A.F."/>
            <person name="Boekhout T."/>
            <person name="Porcel B.M."/>
            <person name="Nowrousian M."/>
            <person name="Cuomo C.A."/>
            <person name="Sun S."/>
            <person name="Heitman J."/>
            <person name="Coelho M.A."/>
        </authorList>
    </citation>
    <scope>NUCLEOTIDE SEQUENCE</scope>
    <source>
        <strain evidence="1">CBS 7841</strain>
    </source>
</reference>
<organism evidence="1 2">
    <name type="scientific">Cryptococcus depauperatus CBS 7841</name>
    <dbReference type="NCBI Taxonomy" id="1295531"/>
    <lineage>
        <taxon>Eukaryota</taxon>
        <taxon>Fungi</taxon>
        <taxon>Dikarya</taxon>
        <taxon>Basidiomycota</taxon>
        <taxon>Agaricomycotina</taxon>
        <taxon>Tremellomycetes</taxon>
        <taxon>Tremellales</taxon>
        <taxon>Cryptococcaceae</taxon>
        <taxon>Cryptococcus</taxon>
    </lineage>
</organism>
<reference evidence="1" key="1">
    <citation type="submission" date="2016-06" db="EMBL/GenBank/DDBJ databases">
        <authorList>
            <person name="Cuomo C."/>
            <person name="Litvintseva A."/>
            <person name="Heitman J."/>
            <person name="Chen Y."/>
            <person name="Sun S."/>
            <person name="Springer D."/>
            <person name="Dromer F."/>
            <person name="Young S."/>
            <person name="Zeng Q."/>
            <person name="Chapman S."/>
            <person name="Gujja S."/>
            <person name="Saif S."/>
            <person name="Birren B."/>
        </authorList>
    </citation>
    <scope>NUCLEOTIDE SEQUENCE</scope>
    <source>
        <strain evidence="1">CBS 7841</strain>
    </source>
</reference>
<reference evidence="1" key="3">
    <citation type="submission" date="2024-01" db="EMBL/GenBank/DDBJ databases">
        <authorList>
            <person name="Coelho M.A."/>
            <person name="David-Palma M."/>
            <person name="Shea T."/>
            <person name="Sun S."/>
            <person name="Cuomo C.A."/>
            <person name="Heitman J."/>
        </authorList>
    </citation>
    <scope>NUCLEOTIDE SEQUENCE</scope>
    <source>
        <strain evidence="1">CBS 7841</strain>
    </source>
</reference>
<gene>
    <name evidence="1" type="ORF">L203_100016</name>
</gene>
<keyword evidence="2" id="KW-1185">Reference proteome</keyword>
<name>A0AAJ8LV05_9TREE</name>
<sequence>MSTHSFTFTFIPKVKLGHLGVETIERKGSIYNNSPEDVQTTRFSNHPTESYFTARPCVRWDAPKNVEVSYQTTNTMGQAKFP</sequence>
<dbReference type="GeneID" id="91084232"/>
<dbReference type="AlphaFoldDB" id="A0AAJ8LV05"/>
<dbReference type="KEGG" id="cdep:91084232"/>
<accession>A0AAJ8LV05</accession>
<evidence type="ECO:0000313" key="1">
    <source>
        <dbReference type="EMBL" id="WVN84880.1"/>
    </source>
</evidence>
<protein>
    <submittedName>
        <fullName evidence="1">Uncharacterized protein</fullName>
    </submittedName>
</protein>
<dbReference type="Proteomes" id="UP000094043">
    <property type="component" value="Chromosome 1"/>
</dbReference>